<dbReference type="CDD" id="cd14691">
    <property type="entry name" value="bZIP_XBP1"/>
    <property type="match status" value="1"/>
</dbReference>
<reference evidence="11" key="3">
    <citation type="submission" date="2015-06" db="UniProtKB">
        <authorList>
            <consortium name="EnsemblMetazoa"/>
        </authorList>
    </citation>
    <scope>IDENTIFICATION</scope>
</reference>
<dbReference type="GO" id="GO:0000981">
    <property type="term" value="F:DNA-binding transcription factor activity, RNA polymerase II-specific"/>
    <property type="evidence" value="ECO:0007669"/>
    <property type="project" value="TreeGrafter"/>
</dbReference>
<keyword evidence="5" id="KW-0539">Nucleus</keyword>
<organism evidence="10">
    <name type="scientific">Capitella teleta</name>
    <name type="common">Polychaete worm</name>
    <dbReference type="NCBI Taxonomy" id="283909"/>
    <lineage>
        <taxon>Eukaryota</taxon>
        <taxon>Metazoa</taxon>
        <taxon>Spiralia</taxon>
        <taxon>Lophotrochozoa</taxon>
        <taxon>Annelida</taxon>
        <taxon>Polychaeta</taxon>
        <taxon>Sedentaria</taxon>
        <taxon>Scolecida</taxon>
        <taxon>Capitellidae</taxon>
        <taxon>Capitella</taxon>
    </lineage>
</organism>
<keyword evidence="1" id="KW-0832">Ubl conjugation</keyword>
<evidence type="ECO:0000256" key="7">
    <source>
        <dbReference type="SAM" id="Coils"/>
    </source>
</evidence>
<keyword evidence="3" id="KW-0238">DNA-binding</keyword>
<dbReference type="EMBL" id="AMQN01001108">
    <property type="status" value="NOT_ANNOTATED_CDS"/>
    <property type="molecule type" value="Genomic_DNA"/>
</dbReference>
<dbReference type="PROSITE" id="PS50217">
    <property type="entry name" value="BZIP"/>
    <property type="match status" value="1"/>
</dbReference>
<dbReference type="Proteomes" id="UP000014760">
    <property type="component" value="Unassembled WGS sequence"/>
</dbReference>
<evidence type="ECO:0000256" key="3">
    <source>
        <dbReference type="ARBA" id="ARBA00023125"/>
    </source>
</evidence>
<name>R7UMK8_CAPTE</name>
<feature type="region of interest" description="Disordered" evidence="8">
    <location>
        <begin position="134"/>
        <end position="153"/>
    </location>
</feature>
<feature type="domain" description="BZIP" evidence="9">
    <location>
        <begin position="60"/>
        <end position="123"/>
    </location>
</feature>
<evidence type="ECO:0000256" key="4">
    <source>
        <dbReference type="ARBA" id="ARBA00023163"/>
    </source>
</evidence>
<dbReference type="HOGENOM" id="CLU_069050_0_0_1"/>
<dbReference type="InterPro" id="IPR046347">
    <property type="entry name" value="bZIP_sf"/>
</dbReference>
<evidence type="ECO:0000256" key="2">
    <source>
        <dbReference type="ARBA" id="ARBA00023015"/>
    </source>
</evidence>
<evidence type="ECO:0000256" key="1">
    <source>
        <dbReference type="ARBA" id="ARBA00022843"/>
    </source>
</evidence>
<protein>
    <recommendedName>
        <fullName evidence="6">X-box-binding protein 1</fullName>
    </recommendedName>
</protein>
<evidence type="ECO:0000313" key="11">
    <source>
        <dbReference type="EnsemblMetazoa" id="CapteP221349"/>
    </source>
</evidence>
<evidence type="ECO:0000256" key="8">
    <source>
        <dbReference type="SAM" id="MobiDB-lite"/>
    </source>
</evidence>
<dbReference type="EMBL" id="KB299619">
    <property type="protein sequence ID" value="ELU07774.1"/>
    <property type="molecule type" value="Genomic_DNA"/>
</dbReference>
<keyword evidence="7" id="KW-0175">Coiled coil</keyword>
<keyword evidence="12" id="KW-1185">Reference proteome</keyword>
<accession>R7UMK8</accession>
<dbReference type="InterPro" id="IPR052470">
    <property type="entry name" value="ER_Stress-Reg_TF"/>
</dbReference>
<evidence type="ECO:0000313" key="12">
    <source>
        <dbReference type="Proteomes" id="UP000014760"/>
    </source>
</evidence>
<dbReference type="Gene3D" id="1.20.5.170">
    <property type="match status" value="1"/>
</dbReference>
<reference evidence="10 12" key="2">
    <citation type="journal article" date="2013" name="Nature">
        <title>Insights into bilaterian evolution from three spiralian genomes.</title>
        <authorList>
            <person name="Simakov O."/>
            <person name="Marletaz F."/>
            <person name="Cho S.J."/>
            <person name="Edsinger-Gonzales E."/>
            <person name="Havlak P."/>
            <person name="Hellsten U."/>
            <person name="Kuo D.H."/>
            <person name="Larsson T."/>
            <person name="Lv J."/>
            <person name="Arendt D."/>
            <person name="Savage R."/>
            <person name="Osoegawa K."/>
            <person name="de Jong P."/>
            <person name="Grimwood J."/>
            <person name="Chapman J.A."/>
            <person name="Shapiro H."/>
            <person name="Aerts A."/>
            <person name="Otillar R.P."/>
            <person name="Terry A.Y."/>
            <person name="Boore J.L."/>
            <person name="Grigoriev I.V."/>
            <person name="Lindberg D.R."/>
            <person name="Seaver E.C."/>
            <person name="Weisblat D.A."/>
            <person name="Putnam N.H."/>
            <person name="Rokhsar D.S."/>
        </authorList>
    </citation>
    <scope>NUCLEOTIDE SEQUENCE</scope>
    <source>
        <strain evidence="10 12">I ESC-2004</strain>
    </source>
</reference>
<dbReference type="EnsemblMetazoa" id="CapteT221349">
    <property type="protein sequence ID" value="CapteP221349"/>
    <property type="gene ID" value="CapteG221349"/>
</dbReference>
<sequence>MNFGAPKTILISGVPLKTPAGTPITSFVSDGPGVPKNRLEEIMESAGPKKRKRLTHLSPEERMLRRKLKNRVAAQTARDRKKCQMSDLELMVAELERENQRLQQENNTLRQVTGSLTKENVGLKERVCSTLKYSSAEGEGTHSAAVDGSLPGSSDDIQDELLSLLEQISQESALEEQPTSPETAAHAHVPVEAKMVGPSTEELDSHNELIKFDHEYYKPTSNQQTNSPDVKKNVSILKPSVKAHCQKGSASPVPPEAPVSLSIPVNDLANLNQTLDDILDFDSLVAQDCKPAVPVLTFNSVDSSRKRKAQTDTAAPLVKIEKSEPVFSPLVDSNGLFPGSEHFGLEAALSPLNSTSLESGYLSDSSGPMASPKSDVSGDLGLDNSWEESFSELFPSLV</sequence>
<dbReference type="AlphaFoldDB" id="R7UMK8"/>
<feature type="region of interest" description="Disordered" evidence="8">
    <location>
        <begin position="360"/>
        <end position="381"/>
    </location>
</feature>
<dbReference type="PANTHER" id="PTHR46542">
    <property type="entry name" value="X-BOX BINDING PROTEIN 1"/>
    <property type="match status" value="1"/>
</dbReference>
<keyword evidence="4" id="KW-0804">Transcription</keyword>
<dbReference type="InterPro" id="IPR004827">
    <property type="entry name" value="bZIP"/>
</dbReference>
<dbReference type="SMART" id="SM00338">
    <property type="entry name" value="BRLZ"/>
    <property type="match status" value="1"/>
</dbReference>
<evidence type="ECO:0000259" key="9">
    <source>
        <dbReference type="PROSITE" id="PS50217"/>
    </source>
</evidence>
<dbReference type="GO" id="GO:0005634">
    <property type="term" value="C:nucleus"/>
    <property type="evidence" value="ECO:0007669"/>
    <property type="project" value="TreeGrafter"/>
</dbReference>
<dbReference type="OrthoDB" id="20960at2759"/>
<dbReference type="SUPFAM" id="SSF57959">
    <property type="entry name" value="Leucine zipper domain"/>
    <property type="match status" value="1"/>
</dbReference>
<dbReference type="FunCoup" id="R7UMK8">
    <property type="interactions" value="276"/>
</dbReference>
<dbReference type="GO" id="GO:0000977">
    <property type="term" value="F:RNA polymerase II transcription regulatory region sequence-specific DNA binding"/>
    <property type="evidence" value="ECO:0007669"/>
    <property type="project" value="TreeGrafter"/>
</dbReference>
<reference evidence="12" key="1">
    <citation type="submission" date="2012-12" db="EMBL/GenBank/DDBJ databases">
        <authorList>
            <person name="Hellsten U."/>
            <person name="Grimwood J."/>
            <person name="Chapman J.A."/>
            <person name="Shapiro H."/>
            <person name="Aerts A."/>
            <person name="Otillar R.P."/>
            <person name="Terry A.Y."/>
            <person name="Boore J.L."/>
            <person name="Simakov O."/>
            <person name="Marletaz F."/>
            <person name="Cho S.-J."/>
            <person name="Edsinger-Gonzales E."/>
            <person name="Havlak P."/>
            <person name="Kuo D.-H."/>
            <person name="Larsson T."/>
            <person name="Lv J."/>
            <person name="Arendt D."/>
            <person name="Savage R."/>
            <person name="Osoegawa K."/>
            <person name="de Jong P."/>
            <person name="Lindberg D.R."/>
            <person name="Seaver E.C."/>
            <person name="Weisblat D.A."/>
            <person name="Putnam N.H."/>
            <person name="Grigoriev I.V."/>
            <person name="Rokhsar D.S."/>
        </authorList>
    </citation>
    <scope>NUCLEOTIDE SEQUENCE</scope>
    <source>
        <strain evidence="12">I ESC-2004</strain>
    </source>
</reference>
<dbReference type="OMA" id="QXELESL"/>
<evidence type="ECO:0000256" key="5">
    <source>
        <dbReference type="ARBA" id="ARBA00023242"/>
    </source>
</evidence>
<dbReference type="STRING" id="283909.R7UMK8"/>
<evidence type="ECO:0000313" key="10">
    <source>
        <dbReference type="EMBL" id="ELU07774.1"/>
    </source>
</evidence>
<dbReference type="Pfam" id="PF07716">
    <property type="entry name" value="bZIP_2"/>
    <property type="match status" value="1"/>
</dbReference>
<dbReference type="PROSITE" id="PS00036">
    <property type="entry name" value="BZIP_BASIC"/>
    <property type="match status" value="1"/>
</dbReference>
<proteinExistence type="predicted"/>
<keyword evidence="2" id="KW-0805">Transcription regulation</keyword>
<feature type="coiled-coil region" evidence="7">
    <location>
        <begin position="78"/>
        <end position="115"/>
    </location>
</feature>
<gene>
    <name evidence="10" type="ORF">CAPTEDRAFT_221349</name>
</gene>
<evidence type="ECO:0000256" key="6">
    <source>
        <dbReference type="ARBA" id="ARBA00040165"/>
    </source>
</evidence>
<dbReference type="PANTHER" id="PTHR46542:SF1">
    <property type="entry name" value="X-BOX BINDING PROTEIN 1"/>
    <property type="match status" value="1"/>
</dbReference>